<feature type="transmembrane region" description="Helical" evidence="1">
    <location>
        <begin position="19"/>
        <end position="40"/>
    </location>
</feature>
<feature type="transmembrane region" description="Helical" evidence="1">
    <location>
        <begin position="61"/>
        <end position="81"/>
    </location>
</feature>
<keyword evidence="1" id="KW-0472">Membrane</keyword>
<evidence type="ECO:0000313" key="2">
    <source>
        <dbReference type="EMBL" id="ONN71180.1"/>
    </source>
</evidence>
<evidence type="ECO:0000313" key="3">
    <source>
        <dbReference type="Proteomes" id="UP000189310"/>
    </source>
</evidence>
<gene>
    <name evidence="2" type="ORF">BVL52_11840</name>
</gene>
<keyword evidence="1" id="KW-1133">Transmembrane helix</keyword>
<comment type="caution">
    <text evidence="2">The sequence shown here is derived from an EMBL/GenBank/DDBJ whole genome shotgun (WGS) entry which is preliminary data.</text>
</comment>
<accession>A0ABX3IS55</accession>
<name>A0ABX3IS55_9PSED</name>
<reference evidence="2 3" key="1">
    <citation type="submission" date="2017-01" db="EMBL/GenBank/DDBJ databases">
        <title>Pseudomonas psychrotolerans genome sequencing and assembly.</title>
        <authorList>
            <person name="Vyas B."/>
            <person name="Mayilraj S."/>
        </authorList>
    </citation>
    <scope>NUCLEOTIDE SEQUENCE [LARGE SCALE GENOMIC DNA]</scope>
    <source>
        <strain evidence="2 3">SDS18</strain>
    </source>
</reference>
<keyword evidence="1" id="KW-0812">Transmembrane</keyword>
<keyword evidence="3" id="KW-1185">Reference proteome</keyword>
<evidence type="ECO:0000256" key="1">
    <source>
        <dbReference type="SAM" id="Phobius"/>
    </source>
</evidence>
<protein>
    <submittedName>
        <fullName evidence="2">Uncharacterized protein</fullName>
    </submittedName>
</protein>
<dbReference type="Proteomes" id="UP000189310">
    <property type="component" value="Unassembled WGS sequence"/>
</dbReference>
<proteinExistence type="predicted"/>
<dbReference type="EMBL" id="MTLN01000006">
    <property type="protein sequence ID" value="ONN71180.1"/>
    <property type="molecule type" value="Genomic_DNA"/>
</dbReference>
<organism evidence="2 3">
    <name type="scientific">Pseudomonas oryzihabitans</name>
    <dbReference type="NCBI Taxonomy" id="47885"/>
    <lineage>
        <taxon>Bacteria</taxon>
        <taxon>Pseudomonadati</taxon>
        <taxon>Pseudomonadota</taxon>
        <taxon>Gammaproteobacteria</taxon>
        <taxon>Pseudomonadales</taxon>
        <taxon>Pseudomonadaceae</taxon>
        <taxon>Pseudomonas</taxon>
    </lineage>
</organism>
<sequence>MESCILTLKDTDPVRLLDFALFVVGLLLLVFWLIAFTSFFKRFDPPIILRSKIYRKMVSLHRFRFIIPISLTISFTSYVTFFDNYPYLFDCYIPNKLIDYAHVPYYFILFLGVCRLMGNQGLITALGDDLKLSWDRDNKIHMHLLGAPNITEAFIQKMGTILDSHIADFRKHDIRNSIVLDSWLFLRKTQYVDPKVKVLRKIVYSKKLHNRYRIAERDEKHALKLWIKTLTVLRLLWSLRKICALMKRIPMPSPILVSSIGGVRTTDEADTLIRHLSTLCPQYNYCARPIRKIRTFALIILIMRNPGIGKIFFPFTTGIEIK</sequence>
<feature type="transmembrane region" description="Helical" evidence="1">
    <location>
        <begin position="101"/>
        <end position="118"/>
    </location>
</feature>